<dbReference type="OrthoDB" id="569821at2"/>
<dbReference type="PROSITE" id="PS51257">
    <property type="entry name" value="PROKAR_LIPOPROTEIN"/>
    <property type="match status" value="1"/>
</dbReference>
<dbReference type="Pfam" id="PF03403">
    <property type="entry name" value="PAF-AH_p_II"/>
    <property type="match status" value="2"/>
</dbReference>
<keyword evidence="6" id="KW-1185">Reference proteome</keyword>
<dbReference type="RefSeq" id="WP_055502167.1">
    <property type="nucleotide sequence ID" value="NZ_BBZG01000001.1"/>
</dbReference>
<feature type="signal peptide" evidence="4">
    <location>
        <begin position="1"/>
        <end position="20"/>
    </location>
</feature>
<dbReference type="PANTHER" id="PTHR10272">
    <property type="entry name" value="PLATELET-ACTIVATING FACTOR ACETYLHYDROLASE"/>
    <property type="match status" value="1"/>
</dbReference>
<dbReference type="PANTHER" id="PTHR10272:SF0">
    <property type="entry name" value="PLATELET-ACTIVATING FACTOR ACETYLHYDROLASE"/>
    <property type="match status" value="1"/>
</dbReference>
<dbReference type="Proteomes" id="UP000198953">
    <property type="component" value="Unassembled WGS sequence"/>
</dbReference>
<dbReference type="Gene3D" id="3.40.50.1820">
    <property type="entry name" value="alpha/beta hydrolase"/>
    <property type="match status" value="1"/>
</dbReference>
<evidence type="ECO:0000256" key="3">
    <source>
        <dbReference type="ARBA" id="ARBA00023098"/>
    </source>
</evidence>
<feature type="chain" id="PRO_5038543545" evidence="4">
    <location>
        <begin position="21"/>
        <end position="375"/>
    </location>
</feature>
<dbReference type="EMBL" id="FOBF01000013">
    <property type="protein sequence ID" value="SEM44791.1"/>
    <property type="molecule type" value="Genomic_DNA"/>
</dbReference>
<dbReference type="InterPro" id="IPR029058">
    <property type="entry name" value="AB_hydrolase_fold"/>
</dbReference>
<dbReference type="GO" id="GO:0016042">
    <property type="term" value="P:lipid catabolic process"/>
    <property type="evidence" value="ECO:0007669"/>
    <property type="project" value="UniProtKB-KW"/>
</dbReference>
<dbReference type="STRING" id="46177.SAMN05660976_05194"/>
<dbReference type="AlphaFoldDB" id="A0A1H7YFX4"/>
<evidence type="ECO:0000313" key="6">
    <source>
        <dbReference type="Proteomes" id="UP000198953"/>
    </source>
</evidence>
<keyword evidence="4" id="KW-0732">Signal</keyword>
<proteinExistence type="predicted"/>
<reference evidence="5 6" key="1">
    <citation type="submission" date="2016-10" db="EMBL/GenBank/DDBJ databases">
        <authorList>
            <person name="de Groot N.N."/>
        </authorList>
    </citation>
    <scope>NUCLEOTIDE SEQUENCE [LARGE SCALE GENOMIC DNA]</scope>
    <source>
        <strain evidence="5 6">DSM 43357</strain>
    </source>
</reference>
<name>A0A1H7YFX4_9ACTN</name>
<dbReference type="SUPFAM" id="SSF53474">
    <property type="entry name" value="alpha/beta-Hydrolases"/>
    <property type="match status" value="1"/>
</dbReference>
<dbReference type="GO" id="GO:0003847">
    <property type="term" value="F:1-alkyl-2-acetylglycerophosphocholine esterase activity"/>
    <property type="evidence" value="ECO:0007669"/>
    <property type="project" value="TreeGrafter"/>
</dbReference>
<keyword evidence="3" id="KW-0443">Lipid metabolism</keyword>
<evidence type="ECO:0000313" key="5">
    <source>
        <dbReference type="EMBL" id="SEM44791.1"/>
    </source>
</evidence>
<organism evidence="5 6">
    <name type="scientific">Nonomuraea pusilla</name>
    <dbReference type="NCBI Taxonomy" id="46177"/>
    <lineage>
        <taxon>Bacteria</taxon>
        <taxon>Bacillati</taxon>
        <taxon>Actinomycetota</taxon>
        <taxon>Actinomycetes</taxon>
        <taxon>Streptosporangiales</taxon>
        <taxon>Streptosporangiaceae</taxon>
        <taxon>Nonomuraea</taxon>
    </lineage>
</organism>
<accession>A0A1H7YFX4</accession>
<gene>
    <name evidence="5" type="ORF">SAMN05660976_05194</name>
</gene>
<evidence type="ECO:0000256" key="1">
    <source>
        <dbReference type="ARBA" id="ARBA00022801"/>
    </source>
</evidence>
<keyword evidence="1 5" id="KW-0378">Hydrolase</keyword>
<protein>
    <submittedName>
        <fullName evidence="5">Alpha/beta hydrolase family protein</fullName>
    </submittedName>
</protein>
<evidence type="ECO:0000256" key="4">
    <source>
        <dbReference type="SAM" id="SignalP"/>
    </source>
</evidence>
<evidence type="ECO:0000256" key="2">
    <source>
        <dbReference type="ARBA" id="ARBA00022963"/>
    </source>
</evidence>
<keyword evidence="2" id="KW-0442">Lipid degradation</keyword>
<sequence length="375" mass="40138">MKRALIIAALALTLAGCGSTTPPQRLTVPKPTGPHPVGTVSVHLVDQSRPDPWNGSGKKRELMVSLWYPARDVQAHPVAPWMPKAAAEQYLKMNDLEPGSLLLDRTDGHEGAPVDTSLGRLPVVLYSPGANASRAYGTGVVEELASRGYAVVTVDHPYDAAVVEFPGGRVETGPGMTDFGKAVDVRVADVRFVLDSLPSLEEKLPGRDGKPLFDLARIGMFGHSLGGAATSSAMYADPRIKAGLGLDGAVFGKVAQSGLDRPYMVVDTDAKGGMATNPTLRTFWDGLRGWRLNVTLKGAAHNSFGDDVLLIPMSAEPLGLGKEQLEEVVGTIPAERALAFQRAYPLAFFEQHLRGRRQALLRGPSAAFPEVSYRR</sequence>